<gene>
    <name evidence="2" type="ORF">A7985_07965</name>
</gene>
<feature type="signal peptide" evidence="1">
    <location>
        <begin position="1"/>
        <end position="21"/>
    </location>
</feature>
<protein>
    <recommendedName>
        <fullName evidence="4">Lipoprotein</fullName>
    </recommendedName>
</protein>
<dbReference type="Proteomes" id="UP000093366">
    <property type="component" value="Unassembled WGS sequence"/>
</dbReference>
<accession>A0A1C0TX95</accession>
<evidence type="ECO:0008006" key="4">
    <source>
        <dbReference type="Google" id="ProtNLM"/>
    </source>
</evidence>
<comment type="caution">
    <text evidence="2">The sequence shown here is derived from an EMBL/GenBank/DDBJ whole genome shotgun (WGS) entry which is preliminary data.</text>
</comment>
<feature type="chain" id="PRO_5008646553" description="Lipoprotein" evidence="1">
    <location>
        <begin position="22"/>
        <end position="151"/>
    </location>
</feature>
<reference evidence="3" key="1">
    <citation type="submission" date="2016-07" db="EMBL/GenBank/DDBJ databases">
        <authorList>
            <person name="Florea S."/>
            <person name="Webb J.S."/>
            <person name="Jaromczyk J."/>
            <person name="Schardl C.L."/>
        </authorList>
    </citation>
    <scope>NUCLEOTIDE SEQUENCE [LARGE SCALE GENOMIC DNA]</scope>
    <source>
        <strain evidence="3">IPB1</strain>
    </source>
</reference>
<dbReference type="AlphaFoldDB" id="A0A1C0TX95"/>
<evidence type="ECO:0000256" key="1">
    <source>
        <dbReference type="SAM" id="SignalP"/>
    </source>
</evidence>
<dbReference type="EMBL" id="MAUJ01000001">
    <property type="protein sequence ID" value="OCQ23864.1"/>
    <property type="molecule type" value="Genomic_DNA"/>
</dbReference>
<evidence type="ECO:0000313" key="3">
    <source>
        <dbReference type="Proteomes" id="UP000093366"/>
    </source>
</evidence>
<proteinExistence type="predicted"/>
<name>A0A1C0TX95_9GAMM</name>
<sequence>MHNIHCFFRILVVLLCGSLTACDNDPHNGFGCVANESHPAVKHARSLSPVQLEFAYNELAKLGKNNKPEFFDKHYRGDDIPASLNFLKAETIGITPEGNTSVFLANCLDERVIFVPSLRGKDTTIMLYWAEPTTENPYKTGYEILWQKSYD</sequence>
<organism evidence="2 3">
    <name type="scientific">Pseudoalteromonas luteoviolacea</name>
    <dbReference type="NCBI Taxonomy" id="43657"/>
    <lineage>
        <taxon>Bacteria</taxon>
        <taxon>Pseudomonadati</taxon>
        <taxon>Pseudomonadota</taxon>
        <taxon>Gammaproteobacteria</taxon>
        <taxon>Alteromonadales</taxon>
        <taxon>Pseudoalteromonadaceae</taxon>
        <taxon>Pseudoalteromonas</taxon>
    </lineage>
</organism>
<evidence type="ECO:0000313" key="2">
    <source>
        <dbReference type="EMBL" id="OCQ23864.1"/>
    </source>
</evidence>
<keyword evidence="1" id="KW-0732">Signal</keyword>